<dbReference type="Pfam" id="PF14781">
    <property type="entry name" value="BBS2_N"/>
    <property type="match status" value="1"/>
</dbReference>
<dbReference type="InterPro" id="IPR029430">
    <property type="entry name" value="BBS2_N"/>
</dbReference>
<keyword evidence="3" id="KW-0963">Cytoplasm</keyword>
<dbReference type="GO" id="GO:1905515">
    <property type="term" value="P:non-motile cilium assembly"/>
    <property type="evidence" value="ECO:0007669"/>
    <property type="project" value="InterPro"/>
</dbReference>
<dbReference type="InterPro" id="IPR016616">
    <property type="entry name" value="Bardet-Biedl_syndrome_2_prot"/>
</dbReference>
<keyword evidence="6" id="KW-0966">Cell projection</keyword>
<dbReference type="Pfam" id="PF14782">
    <property type="entry name" value="BBS2_GAE"/>
    <property type="match status" value="1"/>
</dbReference>
<dbReference type="InterPro" id="IPR011047">
    <property type="entry name" value="Quinoprotein_ADH-like_sf"/>
</dbReference>
<evidence type="ECO:0000256" key="6">
    <source>
        <dbReference type="ARBA" id="ARBA00023273"/>
    </source>
</evidence>
<evidence type="ECO:0000256" key="3">
    <source>
        <dbReference type="ARBA" id="ARBA00022490"/>
    </source>
</evidence>
<evidence type="ECO:0000259" key="9">
    <source>
        <dbReference type="Pfam" id="PF14783"/>
    </source>
</evidence>
<dbReference type="Pfam" id="PF23350">
    <property type="entry name" value="BBS2_pf"/>
    <property type="match status" value="1"/>
</dbReference>
<feature type="domain" description="BBS2 hairpin" evidence="12">
    <location>
        <begin position="566"/>
        <end position="663"/>
    </location>
</feature>
<evidence type="ECO:0000313" key="14">
    <source>
        <dbReference type="Proteomes" id="UP000232323"/>
    </source>
</evidence>
<evidence type="ECO:0000259" key="11">
    <source>
        <dbReference type="Pfam" id="PF23351"/>
    </source>
</evidence>
<dbReference type="InterPro" id="IPR029333">
    <property type="entry name" value="BBS2_GAE_dom"/>
</dbReference>
<feature type="domain" description="Ciliary BBSome complex subunit 2 middle region" evidence="9">
    <location>
        <begin position="154"/>
        <end position="261"/>
    </location>
</feature>
<dbReference type="GO" id="GO:0031514">
    <property type="term" value="C:motile cilium"/>
    <property type="evidence" value="ECO:0007669"/>
    <property type="project" value="TreeGrafter"/>
</dbReference>
<dbReference type="Pfam" id="PF23353">
    <property type="entry name" value="BBS2_hp"/>
    <property type="match status" value="1"/>
</dbReference>
<dbReference type="GO" id="GO:0036064">
    <property type="term" value="C:ciliary basal body"/>
    <property type="evidence" value="ECO:0007669"/>
    <property type="project" value="TreeGrafter"/>
</dbReference>
<sequence length="697" mass="77527">MLIPAFQLNLNEKIKRSQATIGKFDGKHAALTCATVAGKIFVHNPHQQSVSDSNITFLNINKQICSVVAGQLLQGSNRDVLFVGTPSNLQCYDVENNKDVFFKDVSDGVNTIVVGQFGDIDQPVVIVGGNCSIQAFDAKGTEKFWTVTGDNVSAMTFCDVDGDGKSELLVGSDDFDIRIFQNEDVVAEVSEADQILALAPVHLTKFGYALVNGTVGLYDRLDRIWRVKSKHSVCALSSFDLDGDGYPELISGWSNGRVEVRRADTGDVVYRDLLTCSVSSILRADYRGDGQQQVVVCGSEGEVRGYVPPSAGLSAVETDFTSQQAMISELTQRKQELMYELASYQNMKNTDSAQPESSLIPNSTRVDSFIVVNRERSSCDLVLKTNNDAVIRGVVVFGEQIFEEESVFVYPKNPETQVAVPLRPMKDVAVVLMVKVLVGRRTSASFHIFELEIEMPKFAMYATIEKGSVAESISSVVFMVNERIPRLANWIETRFNIKTGPVKSDNLEVLFLCLRDNQPISVKIQSMNNSVQVTFKTDNMDMAGEMVTDLAGYLGIVHLPSVADFPKALEEFKSVLEKVEEYNATRLKMNADMADNSNLVKQLLIKAEDARILSDMKAMRKYYRQLYDLNRDLITEHDKRATNHTELLKNLKEVNLMIQRAARLRMGAPKTIVVNACRAAVKNQNMMTLFKIIREGD</sequence>
<dbReference type="PIRSF" id="PIRSF013684">
    <property type="entry name" value="BBS2"/>
    <property type="match status" value="1"/>
</dbReference>
<proteinExistence type="predicted"/>
<evidence type="ECO:0000256" key="2">
    <source>
        <dbReference type="ARBA" id="ARBA00004245"/>
    </source>
</evidence>
<dbReference type="InterPro" id="IPR029429">
    <property type="entry name" value="BBS2_Mid"/>
</dbReference>
<evidence type="ECO:0000256" key="4">
    <source>
        <dbReference type="ARBA" id="ARBA00023069"/>
    </source>
</evidence>
<evidence type="ECO:0000313" key="13">
    <source>
        <dbReference type="EMBL" id="GAX85188.1"/>
    </source>
</evidence>
<evidence type="ECO:0000256" key="1">
    <source>
        <dbReference type="ARBA" id="ARBA00004138"/>
    </source>
</evidence>
<comment type="caution">
    <text evidence="13">The sequence shown here is derived from an EMBL/GenBank/DDBJ whole genome shotgun (WGS) entry which is preliminary data.</text>
</comment>
<dbReference type="Pfam" id="PF23351">
    <property type="entry name" value="BBS2_CtH"/>
    <property type="match status" value="1"/>
</dbReference>
<evidence type="ECO:0008006" key="15">
    <source>
        <dbReference type="Google" id="ProtNLM"/>
    </source>
</evidence>
<dbReference type="Pfam" id="PF14783">
    <property type="entry name" value="BBS2_Mid"/>
    <property type="match status" value="1"/>
</dbReference>
<dbReference type="PANTHER" id="PTHR32465">
    <property type="entry name" value="BARDET-BIEDL SYNDROME 2 PROTEIN"/>
    <property type="match status" value="1"/>
</dbReference>
<evidence type="ECO:0000256" key="5">
    <source>
        <dbReference type="ARBA" id="ARBA00023212"/>
    </source>
</evidence>
<dbReference type="Gene3D" id="2.130.10.10">
    <property type="entry name" value="YVTN repeat-like/Quinoprotein amine dehydrogenase"/>
    <property type="match status" value="1"/>
</dbReference>
<accession>A0A250XQ43</accession>
<dbReference type="InterPro" id="IPR055379">
    <property type="entry name" value="BBS2_pf_dom"/>
</dbReference>
<dbReference type="InterPro" id="IPR015943">
    <property type="entry name" value="WD40/YVTN_repeat-like_dom_sf"/>
</dbReference>
<name>A0A250XQ43_9CHLO</name>
<evidence type="ECO:0000259" key="7">
    <source>
        <dbReference type="Pfam" id="PF14781"/>
    </source>
</evidence>
<dbReference type="SUPFAM" id="SSF50998">
    <property type="entry name" value="Quinoprotein alcohol dehydrogenase-like"/>
    <property type="match status" value="1"/>
</dbReference>
<dbReference type="Proteomes" id="UP000232323">
    <property type="component" value="Unassembled WGS sequence"/>
</dbReference>
<keyword evidence="14" id="KW-1185">Reference proteome</keyword>
<dbReference type="GO" id="GO:0016020">
    <property type="term" value="C:membrane"/>
    <property type="evidence" value="ECO:0007669"/>
    <property type="project" value="TreeGrafter"/>
</dbReference>
<keyword evidence="5" id="KW-0206">Cytoskeleton</keyword>
<dbReference type="OrthoDB" id="2120021at2759"/>
<dbReference type="GO" id="GO:0034464">
    <property type="term" value="C:BBSome"/>
    <property type="evidence" value="ECO:0007669"/>
    <property type="project" value="InterPro"/>
</dbReference>
<evidence type="ECO:0000259" key="10">
    <source>
        <dbReference type="Pfam" id="PF23350"/>
    </source>
</evidence>
<dbReference type="InterPro" id="IPR055380">
    <property type="entry name" value="BBS2_hp_dom"/>
</dbReference>
<organism evidence="13 14">
    <name type="scientific">Chlamydomonas eustigma</name>
    <dbReference type="NCBI Taxonomy" id="1157962"/>
    <lineage>
        <taxon>Eukaryota</taxon>
        <taxon>Viridiplantae</taxon>
        <taxon>Chlorophyta</taxon>
        <taxon>core chlorophytes</taxon>
        <taxon>Chlorophyceae</taxon>
        <taxon>CS clade</taxon>
        <taxon>Chlamydomonadales</taxon>
        <taxon>Chlamydomonadaceae</taxon>
        <taxon>Chlamydomonas</taxon>
    </lineage>
</organism>
<reference evidence="13 14" key="1">
    <citation type="submission" date="2017-08" db="EMBL/GenBank/DDBJ databases">
        <title>Acidophilic green algal genome provides insights into adaptation to an acidic environment.</title>
        <authorList>
            <person name="Hirooka S."/>
            <person name="Hirose Y."/>
            <person name="Kanesaki Y."/>
            <person name="Higuchi S."/>
            <person name="Fujiwara T."/>
            <person name="Onuma R."/>
            <person name="Era A."/>
            <person name="Ohbayashi R."/>
            <person name="Uzuka A."/>
            <person name="Nozaki H."/>
            <person name="Yoshikawa H."/>
            <person name="Miyagishima S.Y."/>
        </authorList>
    </citation>
    <scope>NUCLEOTIDE SEQUENCE [LARGE SCALE GENOMIC DNA]</scope>
    <source>
        <strain evidence="13 14">NIES-2499</strain>
    </source>
</reference>
<feature type="domain" description="BBS2 C-terminal helix bundle" evidence="11">
    <location>
        <begin position="669"/>
        <end position="694"/>
    </location>
</feature>
<dbReference type="AlphaFoldDB" id="A0A250XQ43"/>
<feature type="domain" description="BBS2 GAE" evidence="8">
    <location>
        <begin position="373"/>
        <end position="458"/>
    </location>
</feature>
<feature type="domain" description="Ciliary BBSome complex subunit 2 N-terminal" evidence="7">
    <location>
        <begin position="20"/>
        <end position="115"/>
    </location>
</feature>
<evidence type="ECO:0000259" key="12">
    <source>
        <dbReference type="Pfam" id="PF23353"/>
    </source>
</evidence>
<gene>
    <name evidence="13" type="ORF">CEUSTIGMA_g12606.t1</name>
</gene>
<feature type="domain" description="BBS2 platform" evidence="10">
    <location>
        <begin position="473"/>
        <end position="554"/>
    </location>
</feature>
<dbReference type="STRING" id="1157962.A0A250XQ43"/>
<dbReference type="PANTHER" id="PTHR32465:SF0">
    <property type="entry name" value="BARDET-BIEDL SYNDROME 2 PROTEIN"/>
    <property type="match status" value="1"/>
</dbReference>
<dbReference type="InterPro" id="IPR055381">
    <property type="entry name" value="BBS2_CtH_dom"/>
</dbReference>
<dbReference type="EMBL" id="BEGY01000154">
    <property type="protein sequence ID" value="GAX85188.1"/>
    <property type="molecule type" value="Genomic_DNA"/>
</dbReference>
<keyword evidence="4" id="KW-0969">Cilium</keyword>
<comment type="subcellular location">
    <subcellularLocation>
        <location evidence="1">Cell projection</location>
        <location evidence="1">Cilium</location>
    </subcellularLocation>
    <subcellularLocation>
        <location evidence="2">Cytoplasm</location>
        <location evidence="2">Cytoskeleton</location>
    </subcellularLocation>
</comment>
<evidence type="ECO:0000259" key="8">
    <source>
        <dbReference type="Pfam" id="PF14782"/>
    </source>
</evidence>
<protein>
    <recommendedName>
        <fullName evidence="15">Bardet-Biedl syndrome 2 protein homolog</fullName>
    </recommendedName>
</protein>